<reference evidence="2 3" key="1">
    <citation type="submission" date="2020-01" db="EMBL/GenBank/DDBJ databases">
        <title>Genome sequencing of strain KACC 21265.</title>
        <authorList>
            <person name="Heo J."/>
            <person name="Kim S.-J."/>
            <person name="Kim J.-S."/>
            <person name="Hong S.-B."/>
            <person name="Kwon S.-W."/>
        </authorList>
    </citation>
    <scope>NUCLEOTIDE SEQUENCE [LARGE SCALE GENOMIC DNA]</scope>
    <source>
        <strain evidence="2 3">KACC 21265</strain>
    </source>
</reference>
<dbReference type="PANTHER" id="PTHR15032:SF4">
    <property type="entry name" value="N-ACYL-PHOSPHATIDYLETHANOLAMINE-HYDROLYZING PHOSPHOLIPASE D"/>
    <property type="match status" value="1"/>
</dbReference>
<evidence type="ECO:0000313" key="3">
    <source>
        <dbReference type="Proteomes" id="UP000464787"/>
    </source>
</evidence>
<dbReference type="KEGG" id="xyk:GT347_14540"/>
<dbReference type="PIRSF" id="PIRSF038896">
    <property type="entry name" value="NAPE-PLD"/>
    <property type="match status" value="1"/>
</dbReference>
<proteinExistence type="predicted"/>
<dbReference type="Proteomes" id="UP000464787">
    <property type="component" value="Chromosome"/>
</dbReference>
<organism evidence="2 3">
    <name type="scientific">Xylophilus rhododendri</name>
    <dbReference type="NCBI Taxonomy" id="2697032"/>
    <lineage>
        <taxon>Bacteria</taxon>
        <taxon>Pseudomonadati</taxon>
        <taxon>Pseudomonadota</taxon>
        <taxon>Betaproteobacteria</taxon>
        <taxon>Burkholderiales</taxon>
        <taxon>Xylophilus</taxon>
    </lineage>
</organism>
<evidence type="ECO:0000313" key="2">
    <source>
        <dbReference type="EMBL" id="QHJ01560.1"/>
    </source>
</evidence>
<dbReference type="GO" id="GO:0008270">
    <property type="term" value="F:zinc ion binding"/>
    <property type="evidence" value="ECO:0007669"/>
    <property type="project" value="InterPro"/>
</dbReference>
<dbReference type="Gene3D" id="3.60.15.10">
    <property type="entry name" value="Ribonuclease Z/Hydroxyacylglutathione hydrolase-like"/>
    <property type="match status" value="1"/>
</dbReference>
<gene>
    <name evidence="2" type="ORF">GT347_14540</name>
</gene>
<dbReference type="GO" id="GO:0005737">
    <property type="term" value="C:cytoplasm"/>
    <property type="evidence" value="ECO:0007669"/>
    <property type="project" value="TreeGrafter"/>
</dbReference>
<dbReference type="PANTHER" id="PTHR15032">
    <property type="entry name" value="N-ACYL-PHOSPHATIDYLETHANOLAMINE-HYDROLYZING PHOSPHOLIPASE D"/>
    <property type="match status" value="1"/>
</dbReference>
<dbReference type="InterPro" id="IPR024884">
    <property type="entry name" value="NAPE-PLD"/>
</dbReference>
<dbReference type="InterPro" id="IPR001279">
    <property type="entry name" value="Metallo-B-lactamas"/>
</dbReference>
<dbReference type="Pfam" id="PF12706">
    <property type="entry name" value="Lactamase_B_2"/>
    <property type="match status" value="1"/>
</dbReference>
<keyword evidence="2" id="KW-0378">Hydrolase</keyword>
<name>A0A857JEL1_9BURK</name>
<dbReference type="AlphaFoldDB" id="A0A857JEL1"/>
<protein>
    <submittedName>
        <fullName evidence="2">MBL fold metallo-hydrolase</fullName>
    </submittedName>
</protein>
<dbReference type="EMBL" id="CP047650">
    <property type="protein sequence ID" value="QHJ01560.1"/>
    <property type="molecule type" value="Genomic_DNA"/>
</dbReference>
<feature type="domain" description="Metallo-beta-lactamase" evidence="1">
    <location>
        <begin position="106"/>
        <end position="316"/>
    </location>
</feature>
<sequence>MPLLAGCQHVNPYYDASKPHHRPDGFQNRYLEFQPKGLAELARWRWDAWRQDLPRPPAAPPPTTTPDLAFIQANARAGAAMQPSITFIGHATTLLQIPLGEHGLQVLTDPVFSERASPLSFIGPKRAQAPGMALGDLPHIDLVLISHNHYDHLDEASVRALAAQAGGPPLFVVPLGIGAWLQSHGVPGAVELDWFDSHRIERDGAVAEVTLTPSQHWSGRGLGDRLQTLWGGYALLAPDFHFWFAGDTGYSRDFADIGAHFAARHTPANGGGFDLALVPIGAYEPRWFMAQQHVNPEEAVRIHREVDSKRSIGVHWGTFALTDEPSDQPPKDLATASRAAGLPEGAFGTVPIGQTLRLPRRTPIQNPA</sequence>
<accession>A0A857JEL1</accession>
<dbReference type="InterPro" id="IPR036866">
    <property type="entry name" value="RibonucZ/Hydroxyglut_hydro"/>
</dbReference>
<keyword evidence="3" id="KW-1185">Reference proteome</keyword>
<dbReference type="SUPFAM" id="SSF56281">
    <property type="entry name" value="Metallo-hydrolase/oxidoreductase"/>
    <property type="match status" value="1"/>
</dbReference>
<evidence type="ECO:0000259" key="1">
    <source>
        <dbReference type="Pfam" id="PF12706"/>
    </source>
</evidence>
<dbReference type="GO" id="GO:0070290">
    <property type="term" value="F:N-acylphosphatidylethanolamine-specific phospholipase D activity"/>
    <property type="evidence" value="ECO:0007669"/>
    <property type="project" value="InterPro"/>
</dbReference>